<dbReference type="Proteomes" id="UP001497525">
    <property type="component" value="Unassembled WGS sequence"/>
</dbReference>
<comment type="caution">
    <text evidence="3">The sequence shown here is derived from an EMBL/GenBank/DDBJ whole genome shotgun (WGS) entry which is preliminary data.</text>
</comment>
<organism evidence="3 4">
    <name type="scientific">Calicophoron daubneyi</name>
    <name type="common">Rumen fluke</name>
    <name type="synonym">Paramphistomum daubneyi</name>
    <dbReference type="NCBI Taxonomy" id="300641"/>
    <lineage>
        <taxon>Eukaryota</taxon>
        <taxon>Metazoa</taxon>
        <taxon>Spiralia</taxon>
        <taxon>Lophotrochozoa</taxon>
        <taxon>Platyhelminthes</taxon>
        <taxon>Trematoda</taxon>
        <taxon>Digenea</taxon>
        <taxon>Plagiorchiida</taxon>
        <taxon>Pronocephalata</taxon>
        <taxon>Paramphistomoidea</taxon>
        <taxon>Paramphistomidae</taxon>
        <taxon>Calicophoron</taxon>
    </lineage>
</organism>
<feature type="region of interest" description="Disordered" evidence="1">
    <location>
        <begin position="299"/>
        <end position="369"/>
    </location>
</feature>
<dbReference type="AlphaFoldDB" id="A0AAV2TSV2"/>
<dbReference type="InterPro" id="IPR053164">
    <property type="entry name" value="IS1016-like_transposase"/>
</dbReference>
<dbReference type="Pfam" id="PF12762">
    <property type="entry name" value="DDE_Tnp_IS1595"/>
    <property type="match status" value="1"/>
</dbReference>
<evidence type="ECO:0000256" key="1">
    <source>
        <dbReference type="SAM" id="MobiDB-lite"/>
    </source>
</evidence>
<sequence>MSVYKESFDDTSAEEPVRAHVVRQQANQIFDQSSGLGMRAGPSVIRIERVLPAHPIIVSGSGIPSSAQRLIIEDPIVLERRLNTYQQPAAGRSKRKPVVPSTLMLDERATDYDRGLLRTGVSASFKRDLVEQDMAAFQDRISGYSRPTTEEVVPAKPKRKSARQDDNDPDYEPPVHFKPKRQPARRVRYEDEFDGTPTPRKRKHISNSPVQSKHDSYATQRVVPPPPPPPPLPQSVPEPFIPSREPTFEKEAPVHATPVQLTSRRKIIERAVVTVFGGKQPHRASLPVSSDRAVVTVFSEEQPPPPQPTPSTSQPTKKPKRRIPAREFTLAQEDYSHCPEARRRSYRRRNYGSQLKRAAAQRSPPTEQLVEEHPDVAIRVLGSPAYMVSEIPTEQVMVDGDFNLIELETPTKEKALKPPSKMTIVRQEKFSRMQNRLQSGLVETLRIGEADPSTLEGGNRTKATAICEEVFSCRDDWLNEPSLRLMDFFHLLKDDARLLCWLAKRRLIANRAKCSRANCSQNLFLIQCPSDLDGWVWKCDKCGCSRSLRHRTIFTHCDLTIKTATKILFLWSVGHPNELISFDTDTSQKEASEWLYCIREVCRETNADLKERIGGVECDDTDPGYCRVVEIDEALFSCWLRGDQSGDCMRKVWLLGGAERGTERIFLARCPQNNRDAFSLIPIIREFVKPGTAIITDEWEGYAPLNQLPEGYQHYVANRTKGILNPGQQAVHIQKITGLWSHWKRSFENLNGTKESEFDTRLDEFLWRTRHSKAILQSFCYSVTLLFDV</sequence>
<dbReference type="SMART" id="SM01126">
    <property type="entry name" value="DDE_Tnp_IS1595"/>
    <property type="match status" value="1"/>
</dbReference>
<name>A0AAV2TSV2_CALDB</name>
<dbReference type="EMBL" id="CAXLJL010000667">
    <property type="protein sequence ID" value="CAL5139870.1"/>
    <property type="molecule type" value="Genomic_DNA"/>
</dbReference>
<reference evidence="3" key="1">
    <citation type="submission" date="2024-06" db="EMBL/GenBank/DDBJ databases">
        <authorList>
            <person name="Liu X."/>
            <person name="Lenzi L."/>
            <person name="Haldenby T S."/>
            <person name="Uol C."/>
        </authorList>
    </citation>
    <scope>NUCLEOTIDE SEQUENCE</scope>
</reference>
<dbReference type="PANTHER" id="PTHR47163:SF2">
    <property type="entry name" value="SI:DKEY-17M8.2"/>
    <property type="match status" value="1"/>
</dbReference>
<protein>
    <recommendedName>
        <fullName evidence="2">ISXO2-like transposase domain-containing protein</fullName>
    </recommendedName>
</protein>
<feature type="region of interest" description="Disordered" evidence="1">
    <location>
        <begin position="141"/>
        <end position="237"/>
    </location>
</feature>
<feature type="domain" description="ISXO2-like transposase" evidence="2">
    <location>
        <begin position="624"/>
        <end position="770"/>
    </location>
</feature>
<evidence type="ECO:0000259" key="2">
    <source>
        <dbReference type="SMART" id="SM01126"/>
    </source>
</evidence>
<evidence type="ECO:0000313" key="3">
    <source>
        <dbReference type="EMBL" id="CAL5139870.1"/>
    </source>
</evidence>
<dbReference type="PANTHER" id="PTHR47163">
    <property type="entry name" value="DDE_TNP_IS1595 DOMAIN-CONTAINING PROTEIN"/>
    <property type="match status" value="1"/>
</dbReference>
<dbReference type="InterPro" id="IPR024445">
    <property type="entry name" value="Tnp_ISXO2-like"/>
</dbReference>
<proteinExistence type="predicted"/>
<evidence type="ECO:0000313" key="4">
    <source>
        <dbReference type="Proteomes" id="UP001497525"/>
    </source>
</evidence>
<accession>A0AAV2TSV2</accession>
<gene>
    <name evidence="3" type="ORF">CDAUBV1_LOCUS15066</name>
</gene>
<feature type="compositionally biased region" description="Basic residues" evidence="1">
    <location>
        <begin position="177"/>
        <end position="186"/>
    </location>
</feature>
<feature type="compositionally biased region" description="Pro residues" evidence="1">
    <location>
        <begin position="223"/>
        <end position="237"/>
    </location>
</feature>
<feature type="compositionally biased region" description="Basic and acidic residues" evidence="1">
    <location>
        <begin position="334"/>
        <end position="343"/>
    </location>
</feature>